<dbReference type="RefSeq" id="WP_062626209.1">
    <property type="nucleotide sequence ID" value="NZ_AP018738.1"/>
</dbReference>
<dbReference type="STRING" id="1188319.OYT1_01010"/>
<organism evidence="2 3">
    <name type="scientific">Ferriphaselus amnicola</name>
    <dbReference type="NCBI Taxonomy" id="1188319"/>
    <lineage>
        <taxon>Bacteria</taxon>
        <taxon>Pseudomonadati</taxon>
        <taxon>Pseudomonadota</taxon>
        <taxon>Betaproteobacteria</taxon>
        <taxon>Nitrosomonadales</taxon>
        <taxon>Gallionellaceae</taxon>
        <taxon>Ferriphaselus</taxon>
    </lineage>
</organism>
<feature type="region of interest" description="Disordered" evidence="1">
    <location>
        <begin position="1"/>
        <end position="55"/>
    </location>
</feature>
<sequence>MTDKPTTTPTITKKRTTPTKPVAATKPAAKTSKPAAVAPVVAATKPEAKKEKKQKQKVIRDSFTLPQDDYAKIAELKQACLKAGLHVKKSELIRAGLRLLSKLDATQLHAELDALEKIKTGRPKAS</sequence>
<dbReference type="AlphaFoldDB" id="A0A2Z6GEF7"/>
<feature type="compositionally biased region" description="Low complexity" evidence="1">
    <location>
        <begin position="18"/>
        <end position="45"/>
    </location>
</feature>
<proteinExistence type="predicted"/>
<evidence type="ECO:0000256" key="1">
    <source>
        <dbReference type="SAM" id="MobiDB-lite"/>
    </source>
</evidence>
<name>A0A2Z6GEF7_9PROT</name>
<reference evidence="2 3" key="1">
    <citation type="submission" date="2018-06" db="EMBL/GenBank/DDBJ databases">
        <title>OYT1 Genome Sequencing.</title>
        <authorList>
            <person name="Kato S."/>
            <person name="Itoh T."/>
            <person name="Ohkuma M."/>
        </authorList>
    </citation>
    <scope>NUCLEOTIDE SEQUENCE [LARGE SCALE GENOMIC DNA]</scope>
    <source>
        <strain evidence="2 3">OYT1</strain>
    </source>
</reference>
<dbReference type="Proteomes" id="UP000033070">
    <property type="component" value="Chromosome"/>
</dbReference>
<keyword evidence="3" id="KW-1185">Reference proteome</keyword>
<evidence type="ECO:0000313" key="3">
    <source>
        <dbReference type="Proteomes" id="UP000033070"/>
    </source>
</evidence>
<dbReference type="OrthoDB" id="9182647at2"/>
<dbReference type="EMBL" id="AP018738">
    <property type="protein sequence ID" value="BBE51545.1"/>
    <property type="molecule type" value="Genomic_DNA"/>
</dbReference>
<gene>
    <name evidence="2" type="ORF">OYT1_ch2019</name>
</gene>
<accession>A0A2Z6GEF7</accession>
<feature type="compositionally biased region" description="Low complexity" evidence="1">
    <location>
        <begin position="1"/>
        <end position="11"/>
    </location>
</feature>
<dbReference type="KEGG" id="fam:OYT1_ch2019"/>
<evidence type="ECO:0000313" key="2">
    <source>
        <dbReference type="EMBL" id="BBE51545.1"/>
    </source>
</evidence>
<protein>
    <submittedName>
        <fullName evidence="2">Uncharacterized protein</fullName>
    </submittedName>
</protein>